<evidence type="ECO:0000259" key="3">
    <source>
        <dbReference type="PROSITE" id="PS51371"/>
    </source>
</evidence>
<comment type="caution">
    <text evidence="4">The sequence shown here is derived from an EMBL/GenBank/DDBJ whole genome shotgun (WGS) entry which is preliminary data.</text>
</comment>
<gene>
    <name evidence="4" type="ORF">SCABRO_03680</name>
</gene>
<evidence type="ECO:0000313" key="5">
    <source>
        <dbReference type="Proteomes" id="UP000030652"/>
    </source>
</evidence>
<dbReference type="InterPro" id="IPR044725">
    <property type="entry name" value="CBSX3_CBS_dom"/>
</dbReference>
<dbReference type="Proteomes" id="UP000030652">
    <property type="component" value="Unassembled WGS sequence"/>
</dbReference>
<dbReference type="PROSITE" id="PS51371">
    <property type="entry name" value="CBS"/>
    <property type="match status" value="2"/>
</dbReference>
<organism evidence="4 5">
    <name type="scientific">Candidatus Scalindua brodae</name>
    <dbReference type="NCBI Taxonomy" id="237368"/>
    <lineage>
        <taxon>Bacteria</taxon>
        <taxon>Pseudomonadati</taxon>
        <taxon>Planctomycetota</taxon>
        <taxon>Candidatus Brocadiia</taxon>
        <taxon>Candidatus Brocadiales</taxon>
        <taxon>Candidatus Scalinduaceae</taxon>
        <taxon>Candidatus Scalindua</taxon>
    </lineage>
</organism>
<evidence type="ECO:0000256" key="1">
    <source>
        <dbReference type="ARBA" id="ARBA00023122"/>
    </source>
</evidence>
<name>A0A0B0EHI6_9BACT</name>
<dbReference type="CDD" id="cd04623">
    <property type="entry name" value="CBS_pair_bac_euk"/>
    <property type="match status" value="1"/>
</dbReference>
<dbReference type="PANTHER" id="PTHR43080">
    <property type="entry name" value="CBS DOMAIN-CONTAINING PROTEIN CBSX3, MITOCHONDRIAL"/>
    <property type="match status" value="1"/>
</dbReference>
<dbReference type="PANTHER" id="PTHR43080:SF2">
    <property type="entry name" value="CBS DOMAIN-CONTAINING PROTEIN"/>
    <property type="match status" value="1"/>
</dbReference>
<keyword evidence="1 2" id="KW-0129">CBS domain</keyword>
<feature type="domain" description="CBS" evidence="3">
    <location>
        <begin position="11"/>
        <end position="67"/>
    </location>
</feature>
<protein>
    <recommendedName>
        <fullName evidence="3">CBS domain-containing protein</fullName>
    </recommendedName>
</protein>
<dbReference type="EMBL" id="JRYO01000255">
    <property type="protein sequence ID" value="KHE90573.1"/>
    <property type="molecule type" value="Genomic_DNA"/>
</dbReference>
<dbReference type="AlphaFoldDB" id="A0A0B0EHI6"/>
<dbReference type="PATRIC" id="fig|237368.3.peg.3966"/>
<accession>A0A0B0EHI6</accession>
<dbReference type="SUPFAM" id="SSF54631">
    <property type="entry name" value="CBS-domain pair"/>
    <property type="match status" value="1"/>
</dbReference>
<reference evidence="4 5" key="1">
    <citation type="submission" date="2014-10" db="EMBL/GenBank/DDBJ databases">
        <title>Draft genome of anammox bacterium scalindua brodae, obtained using differential coverage binning of sequence data from two enrichment reactors.</title>
        <authorList>
            <person name="Speth D.R."/>
            <person name="Russ L."/>
            <person name="Kartal B."/>
            <person name="Op den Camp H.J."/>
            <person name="Dutilh B.E."/>
            <person name="Jetten M.S."/>
        </authorList>
    </citation>
    <scope>NUCLEOTIDE SEQUENCE [LARGE SCALE GENOMIC DNA]</scope>
    <source>
        <strain evidence="4">RU1</strain>
    </source>
</reference>
<feature type="domain" description="CBS" evidence="3">
    <location>
        <begin position="76"/>
        <end position="133"/>
    </location>
</feature>
<dbReference type="eggNOG" id="COG2905">
    <property type="taxonomic scope" value="Bacteria"/>
</dbReference>
<sequence>MITVKEILKDKTDGILTISPQDTVYRALEIMAEKDLGALVVVEGEKVVGLFSERDYARNIVLQGKSSKDTLVKCLMNPEPCCVRLDHTLNDCMALITEKRTRHLPVLDGEKLIGIVSIGDVVKQYIVDKEFTIKQLENYIAGGL</sequence>
<dbReference type="SMART" id="SM00116">
    <property type="entry name" value="CBS"/>
    <property type="match status" value="2"/>
</dbReference>
<evidence type="ECO:0000313" key="4">
    <source>
        <dbReference type="EMBL" id="KHE90573.1"/>
    </source>
</evidence>
<dbReference type="Pfam" id="PF00571">
    <property type="entry name" value="CBS"/>
    <property type="match status" value="2"/>
</dbReference>
<dbReference type="Gene3D" id="3.10.580.10">
    <property type="entry name" value="CBS-domain"/>
    <property type="match status" value="1"/>
</dbReference>
<dbReference type="InterPro" id="IPR046342">
    <property type="entry name" value="CBS_dom_sf"/>
</dbReference>
<dbReference type="InterPro" id="IPR000644">
    <property type="entry name" value="CBS_dom"/>
</dbReference>
<proteinExistence type="predicted"/>
<dbReference type="InterPro" id="IPR051257">
    <property type="entry name" value="Diverse_CBS-Domain"/>
</dbReference>
<evidence type="ECO:0000256" key="2">
    <source>
        <dbReference type="PROSITE-ProRule" id="PRU00703"/>
    </source>
</evidence>